<keyword evidence="1" id="KW-1133">Transmembrane helix</keyword>
<keyword evidence="3" id="KW-1185">Reference proteome</keyword>
<evidence type="ECO:0008006" key="4">
    <source>
        <dbReference type="Google" id="ProtNLM"/>
    </source>
</evidence>
<proteinExistence type="predicted"/>
<dbReference type="RefSeq" id="WP_186833442.1">
    <property type="nucleotide sequence ID" value="NZ_JAEQMG010000041.1"/>
</dbReference>
<sequence>MTIITICGAAIVTAVLAVMLRSQSPHSAMLLSVAAGAIIILSLLKNLPDTLSGIQSVLSDGGIDTADIAILLKVMGICFVTEFTCDCVTEAGLLSLSTNISFAGKILVLLTSLPLFQNIISVITTLGS</sequence>
<keyword evidence="1" id="KW-0812">Transmembrane</keyword>
<dbReference type="Pfam" id="PF06686">
    <property type="entry name" value="SpoIIIAC"/>
    <property type="match status" value="2"/>
</dbReference>
<reference evidence="2" key="1">
    <citation type="submission" date="2021-01" db="EMBL/GenBank/DDBJ databases">
        <title>Genome public.</title>
        <authorList>
            <person name="Liu C."/>
            <person name="Sun Q."/>
        </authorList>
    </citation>
    <scope>NUCLEOTIDE SEQUENCE</scope>
    <source>
        <strain evidence="2">M6</strain>
    </source>
</reference>
<dbReference type="AlphaFoldDB" id="A0A934WR26"/>
<dbReference type="EMBL" id="JAEQMG010000041">
    <property type="protein sequence ID" value="MBK6087784.1"/>
    <property type="molecule type" value="Genomic_DNA"/>
</dbReference>
<evidence type="ECO:0000256" key="1">
    <source>
        <dbReference type="SAM" id="Phobius"/>
    </source>
</evidence>
<organism evidence="2 3">
    <name type="scientific">Ruminococcus difficilis</name>
    <dbReference type="NCBI Taxonomy" id="2763069"/>
    <lineage>
        <taxon>Bacteria</taxon>
        <taxon>Bacillati</taxon>
        <taxon>Bacillota</taxon>
        <taxon>Clostridia</taxon>
        <taxon>Eubacteriales</taxon>
        <taxon>Oscillospiraceae</taxon>
        <taxon>Ruminococcus</taxon>
    </lineage>
</organism>
<dbReference type="Proteomes" id="UP000633365">
    <property type="component" value="Unassembled WGS sequence"/>
</dbReference>
<gene>
    <name evidence="2" type="ORF">JKK62_03795</name>
</gene>
<comment type="caution">
    <text evidence="2">The sequence shown here is derived from an EMBL/GenBank/DDBJ whole genome shotgun (WGS) entry which is preliminary data.</text>
</comment>
<feature type="transmembrane region" description="Helical" evidence="1">
    <location>
        <begin position="27"/>
        <end position="44"/>
    </location>
</feature>
<evidence type="ECO:0000313" key="3">
    <source>
        <dbReference type="Proteomes" id="UP000633365"/>
    </source>
</evidence>
<evidence type="ECO:0000313" key="2">
    <source>
        <dbReference type="EMBL" id="MBK6087784.1"/>
    </source>
</evidence>
<protein>
    <recommendedName>
        <fullName evidence="4">Stage III sporulation protein AD</fullName>
    </recommendedName>
</protein>
<keyword evidence="1" id="KW-0472">Membrane</keyword>
<accession>A0A934WR26</accession>
<name>A0A934WR26_9FIRM</name>
<dbReference type="InterPro" id="IPR025664">
    <property type="entry name" value="Spore_III_AC/AD"/>
</dbReference>